<protein>
    <recommendedName>
        <fullName evidence="6">Protein SQS1</fullName>
    </recommendedName>
</protein>
<feature type="region of interest" description="Disordered" evidence="1">
    <location>
        <begin position="442"/>
        <end position="554"/>
    </location>
</feature>
<sequence>MARGGRGRGNRGRGGRGTRGSGRGGHSAESSRFIENELDFNIQMYADAPNASGGTRGGSGKNRRGGRGGQTSATPTRGRGRGRGGYDSPKRGYESPAGRGRGRGEAFTPSRRGDYGIGASPRGRGQGGFQPKPVTLSGLLYQERPLLRPIVFVPSVLTKVLFEEEEELIKPGVEDVDDTEQSHVPTANRVARVFGVADAESEDEEEDGEEIEEIDFNQMDKLFDDGAMTKTTTTIKKSKLAETATIFEEQFTGFYVDPNPSSKPDEVDDLARMMEETLSAAEDLDVPIEAKVPLEDTTPAATAANDAPADMFYIDVEPAQVPEAIDPSDAPRPPALHDDEDDDVIVYVAPHPRKGDEQSQKEFVAEEPATGVKDTSLFTPYVSASAFPLAAASTFMTTSTPSTIPPVPEAPSFSAFSFSFSKSSTTPITPGKARLVVPPVSTPRQAKAWKKKRGLGKKKGKSSFGAFGAMLEEEQLHQQDPRRSQRRRGDSDLEWGDTDDENVDADEVQAGLEDFIGLPAVNKKGRERHLAQDKGKGKAKASDDDHGMDVDPDLASDLDAMRSFAEGLIGQKAGVHETIDDVMDEAMLRMEDEDDDGGTQSSEDEEEEDVLAVEEAMLISETLQFDDGQPEGDSEDSDDDDGDSDDDEDQTPRTSFEARLQRLREKSRSKKHADTSMEFMPDDSDEDDFVQRNMTWADEDEDFIQEIQDILDDNEAVLTGRDRKAQHALFRSIYNGEFDDYADMSPAKRRKDKGKDLPADLKAQWEKDRKVKAERKKARELARLEGAADPMSKKKGGKKGRKAMLVAASLDPTITVIPNRVIDMVTLTQQIRRFIAEIGGPKQMSLPPTTKDTRKKIHEMAAAFNLKSVSKGKGDARYTTLHKTSRTGQRVDEKKVAWIAQQSGARGEFIYNKGRAPPTSMPRHREGDEVGKAAPKLTESNIGFRMLALMGWQEGDRIGFTNGLDAPLTAIIKTTKLGLGATK</sequence>
<feature type="domain" description="R3H" evidence="3">
    <location>
        <begin position="821"/>
        <end position="885"/>
    </location>
</feature>
<feature type="compositionally biased region" description="Acidic residues" evidence="1">
    <location>
        <begin position="492"/>
        <end position="507"/>
    </location>
</feature>
<organism evidence="4 5">
    <name type="scientific">Psilocybe cf. subviscida</name>
    <dbReference type="NCBI Taxonomy" id="2480587"/>
    <lineage>
        <taxon>Eukaryota</taxon>
        <taxon>Fungi</taxon>
        <taxon>Dikarya</taxon>
        <taxon>Basidiomycota</taxon>
        <taxon>Agaricomycotina</taxon>
        <taxon>Agaricomycetes</taxon>
        <taxon>Agaricomycetidae</taxon>
        <taxon>Agaricales</taxon>
        <taxon>Agaricineae</taxon>
        <taxon>Strophariaceae</taxon>
        <taxon>Psilocybe</taxon>
    </lineage>
</organism>
<dbReference type="InterPro" id="IPR001374">
    <property type="entry name" value="R3H_dom"/>
</dbReference>
<dbReference type="InterPro" id="IPR036867">
    <property type="entry name" value="R3H_dom_sf"/>
</dbReference>
<dbReference type="PANTHER" id="PTHR14195">
    <property type="entry name" value="G PATCH DOMAIN CONTAINING PROTEIN 2"/>
    <property type="match status" value="1"/>
</dbReference>
<feature type="compositionally biased region" description="Acidic residues" evidence="1">
    <location>
        <begin position="591"/>
        <end position="612"/>
    </location>
</feature>
<feature type="region of interest" description="Disordered" evidence="1">
    <location>
        <begin position="575"/>
        <end position="687"/>
    </location>
</feature>
<dbReference type="SUPFAM" id="SSF82708">
    <property type="entry name" value="R3H domain"/>
    <property type="match status" value="1"/>
</dbReference>
<dbReference type="OrthoDB" id="21470at2759"/>
<proteinExistence type="predicted"/>
<dbReference type="GO" id="GO:0003676">
    <property type="term" value="F:nucleic acid binding"/>
    <property type="evidence" value="ECO:0007669"/>
    <property type="project" value="UniProtKB-UniRule"/>
</dbReference>
<reference evidence="4 5" key="1">
    <citation type="journal article" date="2020" name="ISME J.">
        <title>Uncovering the hidden diversity of litter-decomposition mechanisms in mushroom-forming fungi.</title>
        <authorList>
            <person name="Floudas D."/>
            <person name="Bentzer J."/>
            <person name="Ahren D."/>
            <person name="Johansson T."/>
            <person name="Persson P."/>
            <person name="Tunlid A."/>
        </authorList>
    </citation>
    <scope>NUCLEOTIDE SEQUENCE [LARGE SCALE GENOMIC DNA]</scope>
    <source>
        <strain evidence="4 5">CBS 101986</strain>
    </source>
</reference>
<feature type="compositionally biased region" description="Basic and acidic residues" evidence="1">
    <location>
        <begin position="474"/>
        <end position="491"/>
    </location>
</feature>
<dbReference type="PROSITE" id="PS50174">
    <property type="entry name" value="G_PATCH"/>
    <property type="match status" value="1"/>
</dbReference>
<feature type="compositionally biased region" description="Basic residues" evidence="1">
    <location>
        <begin position="447"/>
        <end position="461"/>
    </location>
</feature>
<dbReference type="InterPro" id="IPR000467">
    <property type="entry name" value="G_patch_dom"/>
</dbReference>
<evidence type="ECO:0008006" key="6">
    <source>
        <dbReference type="Google" id="ProtNLM"/>
    </source>
</evidence>
<comment type="caution">
    <text evidence="4">The sequence shown here is derived from an EMBL/GenBank/DDBJ whole genome shotgun (WGS) entry which is preliminary data.</text>
</comment>
<evidence type="ECO:0000313" key="4">
    <source>
        <dbReference type="EMBL" id="KAF5328816.1"/>
    </source>
</evidence>
<dbReference type="Proteomes" id="UP000567179">
    <property type="component" value="Unassembled WGS sequence"/>
</dbReference>
<feature type="domain" description="G-patch" evidence="2">
    <location>
        <begin position="939"/>
        <end position="983"/>
    </location>
</feature>
<dbReference type="Gene3D" id="3.30.1370.50">
    <property type="entry name" value="R3H-like domain"/>
    <property type="match status" value="1"/>
</dbReference>
<accession>A0A8H5BTK0</accession>
<feature type="compositionally biased region" description="Basic and acidic residues" evidence="1">
    <location>
        <begin position="528"/>
        <end position="549"/>
    </location>
</feature>
<evidence type="ECO:0000313" key="5">
    <source>
        <dbReference type="Proteomes" id="UP000567179"/>
    </source>
</evidence>
<dbReference type="AlphaFoldDB" id="A0A8H5BTK0"/>
<keyword evidence="5" id="KW-1185">Reference proteome</keyword>
<dbReference type="PROSITE" id="PS51061">
    <property type="entry name" value="R3H"/>
    <property type="match status" value="1"/>
</dbReference>
<feature type="region of interest" description="Disordered" evidence="1">
    <location>
        <begin position="1"/>
        <end position="134"/>
    </location>
</feature>
<gene>
    <name evidence="4" type="ORF">D9619_011550</name>
</gene>
<evidence type="ECO:0000256" key="1">
    <source>
        <dbReference type="SAM" id="MobiDB-lite"/>
    </source>
</evidence>
<dbReference type="Pfam" id="PF01424">
    <property type="entry name" value="R3H"/>
    <property type="match status" value="1"/>
</dbReference>
<dbReference type="EMBL" id="JAACJJ010000003">
    <property type="protein sequence ID" value="KAF5328816.1"/>
    <property type="molecule type" value="Genomic_DNA"/>
</dbReference>
<feature type="compositionally biased region" description="Acidic residues" evidence="1">
    <location>
        <begin position="628"/>
        <end position="649"/>
    </location>
</feature>
<name>A0A8H5BTK0_9AGAR</name>
<dbReference type="InterPro" id="IPR051189">
    <property type="entry name" value="Splicing_assoc_domain"/>
</dbReference>
<feature type="region of interest" description="Disordered" evidence="1">
    <location>
        <begin position="910"/>
        <end position="931"/>
    </location>
</feature>
<feature type="compositionally biased region" description="Basic residues" evidence="1">
    <location>
        <begin position="1"/>
        <end position="16"/>
    </location>
</feature>
<evidence type="ECO:0000259" key="2">
    <source>
        <dbReference type="PROSITE" id="PS50174"/>
    </source>
</evidence>
<dbReference type="SMART" id="SM00393">
    <property type="entry name" value="R3H"/>
    <property type="match status" value="1"/>
</dbReference>
<evidence type="ECO:0000259" key="3">
    <source>
        <dbReference type="PROSITE" id="PS51061"/>
    </source>
</evidence>